<evidence type="ECO:0000313" key="6">
    <source>
        <dbReference type="Proteomes" id="UP000623172"/>
    </source>
</evidence>
<feature type="domain" description="GFO/IDH/MocA-like oxidoreductase" evidence="4">
    <location>
        <begin position="132"/>
        <end position="247"/>
    </location>
</feature>
<evidence type="ECO:0000259" key="3">
    <source>
        <dbReference type="Pfam" id="PF01408"/>
    </source>
</evidence>
<dbReference type="Proteomes" id="UP000623172">
    <property type="component" value="Unassembled WGS sequence"/>
</dbReference>
<dbReference type="PANTHER" id="PTHR22604:SF105">
    <property type="entry name" value="TRANS-1,2-DIHYDROBENZENE-1,2-DIOL DEHYDROGENASE"/>
    <property type="match status" value="1"/>
</dbReference>
<comment type="similarity">
    <text evidence="1">Belongs to the Gfo/Idh/MocA family.</text>
</comment>
<organism evidence="5 6">
    <name type="scientific">Gehongia tenuis</name>
    <dbReference type="NCBI Taxonomy" id="2763655"/>
    <lineage>
        <taxon>Bacteria</taxon>
        <taxon>Bacillati</taxon>
        <taxon>Bacillota</taxon>
        <taxon>Clostridia</taxon>
        <taxon>Christensenellales</taxon>
        <taxon>Christensenellaceae</taxon>
        <taxon>Gehongia</taxon>
    </lineage>
</organism>
<dbReference type="Pfam" id="PF22725">
    <property type="entry name" value="GFO_IDH_MocA_C3"/>
    <property type="match status" value="1"/>
</dbReference>
<feature type="domain" description="Gfo/Idh/MocA-like oxidoreductase N-terminal" evidence="3">
    <location>
        <begin position="6"/>
        <end position="122"/>
    </location>
</feature>
<evidence type="ECO:0000313" key="5">
    <source>
        <dbReference type="EMBL" id="MBC8531877.1"/>
    </source>
</evidence>
<dbReference type="GO" id="GO:0000166">
    <property type="term" value="F:nucleotide binding"/>
    <property type="evidence" value="ECO:0007669"/>
    <property type="project" value="InterPro"/>
</dbReference>
<dbReference type="PANTHER" id="PTHR22604">
    <property type="entry name" value="OXIDOREDUCTASES"/>
    <property type="match status" value="1"/>
</dbReference>
<dbReference type="AlphaFoldDB" id="A0A926D5L8"/>
<evidence type="ECO:0000256" key="2">
    <source>
        <dbReference type="ARBA" id="ARBA00023002"/>
    </source>
</evidence>
<dbReference type="InterPro" id="IPR000683">
    <property type="entry name" value="Gfo/Idh/MocA-like_OxRdtase_N"/>
</dbReference>
<accession>A0A926D5L8</accession>
<dbReference type="RefSeq" id="WP_249316629.1">
    <property type="nucleotide sequence ID" value="NZ_JACRSR010000003.1"/>
</dbReference>
<dbReference type="EMBL" id="JACRSR010000003">
    <property type="protein sequence ID" value="MBC8531877.1"/>
    <property type="molecule type" value="Genomic_DNA"/>
</dbReference>
<evidence type="ECO:0000259" key="4">
    <source>
        <dbReference type="Pfam" id="PF22725"/>
    </source>
</evidence>
<dbReference type="Pfam" id="PF01408">
    <property type="entry name" value="GFO_IDH_MocA"/>
    <property type="match status" value="1"/>
</dbReference>
<gene>
    <name evidence="5" type="ORF">H8696_08460</name>
</gene>
<dbReference type="InterPro" id="IPR050984">
    <property type="entry name" value="Gfo/Idh/MocA_domain"/>
</dbReference>
<dbReference type="Gene3D" id="3.40.50.720">
    <property type="entry name" value="NAD(P)-binding Rossmann-like Domain"/>
    <property type="match status" value="1"/>
</dbReference>
<sequence>MHKRYRWAVIGTGTIARKFLSDLSRIPEAEVYAVCSRSLSRAREFGEDYGATAFYDDVLAMAEDQNVDIVYVATPHTEHFGNAITCMENGKAVLVEKPMAVNGGQARKMMECARRNNVFLMEAMWSRLFPAFRTLVKWVAMGRMGQIRNISADFGFLNTHGPEERLLNPVLGGGATLDVGPYVIWAAASLVGLPAKVQAMGRLGETGVDEHTIINLQHSMGVTSQLMCGIDGKTPQQLIITGTEGWIWVPDFWHADTLIYQPRGESDEEVLSFPYEGLGYQFQINEVMDCVSKGFTESPRVPLSMSVSIMEVMDEVRRQIGVRYAMD</sequence>
<proteinExistence type="inferred from homology"/>
<reference evidence="5" key="1">
    <citation type="submission" date="2020-08" db="EMBL/GenBank/DDBJ databases">
        <title>Genome public.</title>
        <authorList>
            <person name="Liu C."/>
            <person name="Sun Q."/>
        </authorList>
    </citation>
    <scope>NUCLEOTIDE SEQUENCE</scope>
    <source>
        <strain evidence="5">NSJ-53</strain>
    </source>
</reference>
<name>A0A926D5L8_9FIRM</name>
<dbReference type="SUPFAM" id="SSF55347">
    <property type="entry name" value="Glyceraldehyde-3-phosphate dehydrogenase-like, C-terminal domain"/>
    <property type="match status" value="1"/>
</dbReference>
<protein>
    <submittedName>
        <fullName evidence="5">Gfo/Idh/MocA family oxidoreductase</fullName>
    </submittedName>
</protein>
<dbReference type="InterPro" id="IPR036291">
    <property type="entry name" value="NAD(P)-bd_dom_sf"/>
</dbReference>
<dbReference type="InterPro" id="IPR055170">
    <property type="entry name" value="GFO_IDH_MocA-like_dom"/>
</dbReference>
<keyword evidence="2" id="KW-0560">Oxidoreductase</keyword>
<keyword evidence="6" id="KW-1185">Reference proteome</keyword>
<comment type="caution">
    <text evidence="5">The sequence shown here is derived from an EMBL/GenBank/DDBJ whole genome shotgun (WGS) entry which is preliminary data.</text>
</comment>
<dbReference type="SUPFAM" id="SSF51735">
    <property type="entry name" value="NAD(P)-binding Rossmann-fold domains"/>
    <property type="match status" value="1"/>
</dbReference>
<evidence type="ECO:0000256" key="1">
    <source>
        <dbReference type="ARBA" id="ARBA00010928"/>
    </source>
</evidence>
<dbReference type="Gene3D" id="3.30.360.10">
    <property type="entry name" value="Dihydrodipicolinate Reductase, domain 2"/>
    <property type="match status" value="1"/>
</dbReference>
<dbReference type="GO" id="GO:0016491">
    <property type="term" value="F:oxidoreductase activity"/>
    <property type="evidence" value="ECO:0007669"/>
    <property type="project" value="UniProtKB-KW"/>
</dbReference>